<feature type="transmembrane region" description="Helical" evidence="1">
    <location>
        <begin position="6"/>
        <end position="26"/>
    </location>
</feature>
<dbReference type="STRING" id="1423748.FC37_GL001284"/>
<accession>A0A0R1NVA8</accession>
<gene>
    <name evidence="2" type="ORF">FC37_GL001284</name>
</gene>
<dbReference type="Proteomes" id="UP000051311">
    <property type="component" value="Unassembled WGS sequence"/>
</dbReference>
<keyword evidence="1" id="KW-0812">Transmembrane</keyword>
<evidence type="ECO:0000313" key="3">
    <source>
        <dbReference type="Proteomes" id="UP000051311"/>
    </source>
</evidence>
<feature type="transmembrane region" description="Helical" evidence="1">
    <location>
        <begin position="38"/>
        <end position="59"/>
    </location>
</feature>
<dbReference type="RefSeq" id="WP_025006130.1">
    <property type="nucleotide sequence ID" value="NZ_AZEL01000046.1"/>
</dbReference>
<dbReference type="PATRIC" id="fig|1423748.3.peg.1346"/>
<comment type="caution">
    <text evidence="2">The sequence shown here is derived from an EMBL/GenBank/DDBJ whole genome shotgun (WGS) entry which is preliminary data.</text>
</comment>
<feature type="transmembrane region" description="Helical" evidence="1">
    <location>
        <begin position="109"/>
        <end position="133"/>
    </location>
</feature>
<keyword evidence="1" id="KW-0472">Membrane</keyword>
<name>A0A0R1NVA8_9LACO</name>
<dbReference type="InterPro" id="IPR010540">
    <property type="entry name" value="CmpB_TMEM229"/>
</dbReference>
<dbReference type="OrthoDB" id="9789229at2"/>
<evidence type="ECO:0000313" key="2">
    <source>
        <dbReference type="EMBL" id="KRL21498.1"/>
    </source>
</evidence>
<keyword evidence="1" id="KW-1133">Transmembrane helix</keyword>
<dbReference type="Pfam" id="PF06541">
    <property type="entry name" value="ABC_trans_CmpB"/>
    <property type="match status" value="1"/>
</dbReference>
<sequence length="265" mass="31073">MPYTISEIIVLFFTYSFIGWLWETIYCSIKDHHFDYRGFLFGPYCPVYGFAVTTVLICTKDVQDNIFLLFIVGIIVATAFEYVASLFLEKVFHLKLWDYSKLWGNLQGRVAPAISLFWGFGVIILVKFIQPFIQKIINLEERETHGWLAVGITIVMGIDTILTVISVERFHMTTKMWDNHINQFIERVRSRVESRMAEKGKLKVGDWHHSVIQHYDELKPNRLSWNQKRMLKSFPKLRVLDAPKFMKIKKAIIEKENRSNKNTAA</sequence>
<feature type="transmembrane region" description="Helical" evidence="1">
    <location>
        <begin position="145"/>
        <end position="167"/>
    </location>
</feature>
<dbReference type="AlphaFoldDB" id="A0A0R1NVA8"/>
<feature type="transmembrane region" description="Helical" evidence="1">
    <location>
        <begin position="65"/>
        <end position="88"/>
    </location>
</feature>
<protein>
    <recommendedName>
        <fullName evidence="4">ABC transporter permease</fullName>
    </recommendedName>
</protein>
<proteinExistence type="predicted"/>
<dbReference type="EMBL" id="AZEL01000046">
    <property type="protein sequence ID" value="KRL21498.1"/>
    <property type="molecule type" value="Genomic_DNA"/>
</dbReference>
<organism evidence="2 3">
    <name type="scientific">Lactobacillus gallinarum DSM 10532 = JCM 2011</name>
    <dbReference type="NCBI Taxonomy" id="1423748"/>
    <lineage>
        <taxon>Bacteria</taxon>
        <taxon>Bacillati</taxon>
        <taxon>Bacillota</taxon>
        <taxon>Bacilli</taxon>
        <taxon>Lactobacillales</taxon>
        <taxon>Lactobacillaceae</taxon>
        <taxon>Lactobacillus</taxon>
    </lineage>
</organism>
<reference evidence="2 3" key="1">
    <citation type="journal article" date="2015" name="Genome Announc.">
        <title>Expanding the biotechnology potential of lactobacilli through comparative genomics of 213 strains and associated genera.</title>
        <authorList>
            <person name="Sun Z."/>
            <person name="Harris H.M."/>
            <person name="McCann A."/>
            <person name="Guo C."/>
            <person name="Argimon S."/>
            <person name="Zhang W."/>
            <person name="Yang X."/>
            <person name="Jeffery I.B."/>
            <person name="Cooney J.C."/>
            <person name="Kagawa T.F."/>
            <person name="Liu W."/>
            <person name="Song Y."/>
            <person name="Salvetti E."/>
            <person name="Wrobel A."/>
            <person name="Rasinkangas P."/>
            <person name="Parkhill J."/>
            <person name="Rea M.C."/>
            <person name="O'Sullivan O."/>
            <person name="Ritari J."/>
            <person name="Douillard F.P."/>
            <person name="Paul Ross R."/>
            <person name="Yang R."/>
            <person name="Briner A.E."/>
            <person name="Felis G.E."/>
            <person name="de Vos W.M."/>
            <person name="Barrangou R."/>
            <person name="Klaenhammer T.R."/>
            <person name="Caufield P.W."/>
            <person name="Cui Y."/>
            <person name="Zhang H."/>
            <person name="O'Toole P.W."/>
        </authorList>
    </citation>
    <scope>NUCLEOTIDE SEQUENCE [LARGE SCALE GENOMIC DNA]</scope>
    <source>
        <strain evidence="2 3">DSM 10532</strain>
    </source>
</reference>
<evidence type="ECO:0000256" key="1">
    <source>
        <dbReference type="SAM" id="Phobius"/>
    </source>
</evidence>
<dbReference type="eggNOG" id="COG4905">
    <property type="taxonomic scope" value="Bacteria"/>
</dbReference>
<evidence type="ECO:0008006" key="4">
    <source>
        <dbReference type="Google" id="ProtNLM"/>
    </source>
</evidence>